<evidence type="ECO:0000313" key="3">
    <source>
        <dbReference type="EMBL" id="KOC94658.1"/>
    </source>
</evidence>
<evidence type="ECO:0000313" key="2">
    <source>
        <dbReference type="EMBL" id="KOC91353.1"/>
    </source>
</evidence>
<comment type="caution">
    <text evidence="2">The sequence shown here is derived from an EMBL/GenBank/DDBJ whole genome shotgun (WGS) entry which is preliminary data.</text>
</comment>
<dbReference type="Proteomes" id="UP000037088">
    <property type="component" value="Unassembled WGS sequence"/>
</dbReference>
<evidence type="ECO:0000256" key="1">
    <source>
        <dbReference type="SAM" id="Phobius"/>
    </source>
</evidence>
<feature type="transmembrane region" description="Helical" evidence="1">
    <location>
        <begin position="224"/>
        <end position="257"/>
    </location>
</feature>
<accession>A0A0L7T7L1</accession>
<protein>
    <submittedName>
        <fullName evidence="2">Membrane protein</fullName>
    </submittedName>
</protein>
<keyword evidence="1" id="KW-1133">Transmembrane helix</keyword>
<dbReference type="OrthoDB" id="9765721at2"/>
<feature type="transmembrane region" description="Helical" evidence="1">
    <location>
        <begin position="98"/>
        <end position="118"/>
    </location>
</feature>
<sequence length="394" mass="43546">MATTPSVPQKHAVLFHGKSGEYFSVWLVNVILTIVTLGIYSAWATVRRRRYFYGNTEIDGDRFDYHARPLDILKGRIIVIVGLIAFFILSAVMPGISLVFVLAFLALIPWIIIRSWRYNALMSSYRGIRFNYHCRIGRAYWTMYLCPILLVVALYLVVTMVGLMAASTQSLASSLLFGGVAFVIFMVGLAVVQGIVAALNYSLYINNMAFGDLPFKAELSKRALVKMVLVSFLIILPFIIVAGLLIGSLFSSLFYAILFAGDPQMINALIVGNIASLIFTFIVLLLGGLVSTAWLSVAQRNYVYEKTRLGQNIQLKSKLRTRTFLSLILTNTLIVIFTLGLGVPVAEIRLARYLAQSTALEGDLALLNVHAHQDSARTAVAEEVAQAFDLNVGI</sequence>
<reference evidence="4 5" key="1">
    <citation type="journal article" date="2015" name="Int. J. Syst. Evol. Microbiol.">
        <title>Erwinia iniecta sp. nov., isolated from Russian wheat aphids (Diuraphis noxia).</title>
        <authorList>
            <person name="Campillo T."/>
            <person name="Luna E."/>
            <person name="Portier P."/>
            <person name="Fischer-Le Saux M."/>
            <person name="Lapitan N."/>
            <person name="Tisserat N.A."/>
            <person name="Leach J.E."/>
        </authorList>
    </citation>
    <scope>NUCLEOTIDE SEQUENCE [LARGE SCALE GENOMIC DNA]</scope>
    <source>
        <strain evidence="2 5">B120</strain>
        <strain evidence="3 4">B149</strain>
    </source>
</reference>
<feature type="transmembrane region" description="Helical" evidence="1">
    <location>
        <begin position="175"/>
        <end position="203"/>
    </location>
</feature>
<keyword evidence="5" id="KW-1185">Reference proteome</keyword>
<dbReference type="AlphaFoldDB" id="A0A0L7T7L1"/>
<feature type="transmembrane region" description="Helical" evidence="1">
    <location>
        <begin position="269"/>
        <end position="298"/>
    </location>
</feature>
<gene>
    <name evidence="2" type="ORF">NG42_05790</name>
    <name evidence="3" type="ORF">NG43_04175</name>
</gene>
<dbReference type="Proteomes" id="UP000036851">
    <property type="component" value="Unassembled WGS sequence"/>
</dbReference>
<proteinExistence type="predicted"/>
<dbReference type="STRING" id="1560201.NG42_05790"/>
<evidence type="ECO:0000313" key="4">
    <source>
        <dbReference type="Proteomes" id="UP000036851"/>
    </source>
</evidence>
<dbReference type="PATRIC" id="fig|1560201.3.peg.1236"/>
<dbReference type="InterPro" id="IPR010295">
    <property type="entry name" value="DUF898"/>
</dbReference>
<feature type="transmembrane region" description="Helical" evidence="1">
    <location>
        <begin position="324"/>
        <end position="346"/>
    </location>
</feature>
<dbReference type="RefSeq" id="WP_052898327.1">
    <property type="nucleotide sequence ID" value="NZ_JRXE01000006.1"/>
</dbReference>
<dbReference type="Pfam" id="PF05987">
    <property type="entry name" value="DUF898"/>
    <property type="match status" value="1"/>
</dbReference>
<dbReference type="EMBL" id="JRXE01000006">
    <property type="protein sequence ID" value="KOC91353.1"/>
    <property type="molecule type" value="Genomic_DNA"/>
</dbReference>
<keyword evidence="1" id="KW-0472">Membrane</keyword>
<keyword evidence="1" id="KW-0812">Transmembrane</keyword>
<organism evidence="2 5">
    <name type="scientific">Winslowiella iniecta</name>
    <dbReference type="NCBI Taxonomy" id="1560201"/>
    <lineage>
        <taxon>Bacteria</taxon>
        <taxon>Pseudomonadati</taxon>
        <taxon>Pseudomonadota</taxon>
        <taxon>Gammaproteobacteria</taxon>
        <taxon>Enterobacterales</taxon>
        <taxon>Erwiniaceae</taxon>
        <taxon>Winslowiella</taxon>
    </lineage>
</organism>
<dbReference type="EMBL" id="JRXF01000004">
    <property type="protein sequence ID" value="KOC94658.1"/>
    <property type="molecule type" value="Genomic_DNA"/>
</dbReference>
<feature type="transmembrane region" description="Helical" evidence="1">
    <location>
        <begin position="72"/>
        <end position="92"/>
    </location>
</feature>
<evidence type="ECO:0000313" key="5">
    <source>
        <dbReference type="Proteomes" id="UP000037088"/>
    </source>
</evidence>
<name>A0A0L7T7L1_9GAMM</name>
<feature type="transmembrane region" description="Helical" evidence="1">
    <location>
        <begin position="23"/>
        <end position="43"/>
    </location>
</feature>
<feature type="transmembrane region" description="Helical" evidence="1">
    <location>
        <begin position="139"/>
        <end position="163"/>
    </location>
</feature>